<evidence type="ECO:0000313" key="3">
    <source>
        <dbReference type="Proteomes" id="UP000298652"/>
    </source>
</evidence>
<proteinExistence type="predicted"/>
<name>A0A4U6WAI3_SETVI</name>
<protein>
    <submittedName>
        <fullName evidence="2">Uncharacterized protein</fullName>
    </submittedName>
</protein>
<dbReference type="Gramene" id="TKW38633">
    <property type="protein sequence ID" value="TKW38633"/>
    <property type="gene ID" value="SEVIR_1G128301v2"/>
</dbReference>
<feature type="signal peptide" evidence="1">
    <location>
        <begin position="1"/>
        <end position="16"/>
    </location>
</feature>
<sequence>MLLPLACILLAAKARAFGAAYFVNADLIRLRSTPLPSRSPQGVEILVGVRSPSAPN</sequence>
<keyword evidence="3" id="KW-1185">Reference proteome</keyword>
<organism evidence="2 3">
    <name type="scientific">Setaria viridis</name>
    <name type="common">Green bristlegrass</name>
    <name type="synonym">Setaria italica subsp. viridis</name>
    <dbReference type="NCBI Taxonomy" id="4556"/>
    <lineage>
        <taxon>Eukaryota</taxon>
        <taxon>Viridiplantae</taxon>
        <taxon>Streptophyta</taxon>
        <taxon>Embryophyta</taxon>
        <taxon>Tracheophyta</taxon>
        <taxon>Spermatophyta</taxon>
        <taxon>Magnoliopsida</taxon>
        <taxon>Liliopsida</taxon>
        <taxon>Poales</taxon>
        <taxon>Poaceae</taxon>
        <taxon>PACMAD clade</taxon>
        <taxon>Panicoideae</taxon>
        <taxon>Panicodae</taxon>
        <taxon>Paniceae</taxon>
        <taxon>Cenchrinae</taxon>
        <taxon>Setaria</taxon>
    </lineage>
</organism>
<dbReference type="AlphaFoldDB" id="A0A4U6WAI3"/>
<evidence type="ECO:0000256" key="1">
    <source>
        <dbReference type="SAM" id="SignalP"/>
    </source>
</evidence>
<keyword evidence="1" id="KW-0732">Signal</keyword>
<dbReference type="Proteomes" id="UP000298652">
    <property type="component" value="Chromosome 1"/>
</dbReference>
<dbReference type="EMBL" id="CM016552">
    <property type="protein sequence ID" value="TKW38633.1"/>
    <property type="molecule type" value="Genomic_DNA"/>
</dbReference>
<reference evidence="2" key="1">
    <citation type="submission" date="2019-03" db="EMBL/GenBank/DDBJ databases">
        <title>WGS assembly of Setaria viridis.</title>
        <authorList>
            <person name="Huang P."/>
            <person name="Jenkins J."/>
            <person name="Grimwood J."/>
            <person name="Barry K."/>
            <person name="Healey A."/>
            <person name="Mamidi S."/>
            <person name="Sreedasyam A."/>
            <person name="Shu S."/>
            <person name="Feldman M."/>
            <person name="Wu J."/>
            <person name="Yu Y."/>
            <person name="Chen C."/>
            <person name="Johnson J."/>
            <person name="Rokhsar D."/>
            <person name="Baxter I."/>
            <person name="Schmutz J."/>
            <person name="Brutnell T."/>
            <person name="Kellogg E."/>
        </authorList>
    </citation>
    <scope>NUCLEOTIDE SEQUENCE [LARGE SCALE GENOMIC DNA]</scope>
</reference>
<accession>A0A4U6WAI3</accession>
<evidence type="ECO:0000313" key="2">
    <source>
        <dbReference type="EMBL" id="TKW38633.1"/>
    </source>
</evidence>
<feature type="chain" id="PRO_5020527187" evidence="1">
    <location>
        <begin position="17"/>
        <end position="56"/>
    </location>
</feature>
<gene>
    <name evidence="2" type="ORF">SEVIR_1G128301v2</name>
</gene>